<evidence type="ECO:0000259" key="5">
    <source>
        <dbReference type="Pfam" id="PF06862"/>
    </source>
</evidence>
<feature type="compositionally biased region" description="Polar residues" evidence="4">
    <location>
        <begin position="124"/>
        <end position="135"/>
    </location>
</feature>
<gene>
    <name evidence="7" type="ORF">OESDEN_10992</name>
</gene>
<dbReference type="PANTHER" id="PTHR12933">
    <property type="entry name" value="ORF PROTEIN-RELATED"/>
    <property type="match status" value="1"/>
</dbReference>
<evidence type="ECO:0000256" key="3">
    <source>
        <dbReference type="ARBA" id="ARBA00023242"/>
    </source>
</evidence>
<dbReference type="OrthoDB" id="10264378at2759"/>
<evidence type="ECO:0000313" key="8">
    <source>
        <dbReference type="Proteomes" id="UP000053660"/>
    </source>
</evidence>
<dbReference type="Pfam" id="PF22916">
    <property type="entry name" value="UTP25_NTPase-like"/>
    <property type="match status" value="1"/>
</dbReference>
<dbReference type="PANTHER" id="PTHR12933:SF0">
    <property type="entry name" value="U3 SMALL NUCLEOLAR RNA-ASSOCIATED PROTEIN 25 HOMOLOG"/>
    <property type="match status" value="1"/>
</dbReference>
<evidence type="ECO:0000256" key="4">
    <source>
        <dbReference type="SAM" id="MobiDB-lite"/>
    </source>
</evidence>
<dbReference type="InterPro" id="IPR053939">
    <property type="entry name" value="UTP25_C"/>
</dbReference>
<evidence type="ECO:0000256" key="1">
    <source>
        <dbReference type="ARBA" id="ARBA00004604"/>
    </source>
</evidence>
<evidence type="ECO:0000256" key="2">
    <source>
        <dbReference type="ARBA" id="ARBA00009223"/>
    </source>
</evidence>
<dbReference type="InterPro" id="IPR029071">
    <property type="entry name" value="Ubiquitin-like_domsf"/>
</dbReference>
<dbReference type="GO" id="GO:0034511">
    <property type="term" value="F:U3 snoRNA binding"/>
    <property type="evidence" value="ECO:0007669"/>
    <property type="project" value="InterPro"/>
</dbReference>
<feature type="domain" description="UTP25 C-terminal" evidence="5">
    <location>
        <begin position="506"/>
        <end position="620"/>
    </location>
</feature>
<organism evidence="7 8">
    <name type="scientific">Oesophagostomum dentatum</name>
    <name type="common">Nodular worm</name>
    <dbReference type="NCBI Taxonomy" id="61180"/>
    <lineage>
        <taxon>Eukaryota</taxon>
        <taxon>Metazoa</taxon>
        <taxon>Ecdysozoa</taxon>
        <taxon>Nematoda</taxon>
        <taxon>Chromadorea</taxon>
        <taxon>Rhabditida</taxon>
        <taxon>Rhabditina</taxon>
        <taxon>Rhabditomorpha</taxon>
        <taxon>Strongyloidea</taxon>
        <taxon>Strongylidae</taxon>
        <taxon>Oesophagostomum</taxon>
    </lineage>
</organism>
<evidence type="ECO:0008006" key="9">
    <source>
        <dbReference type="Google" id="ProtNLM"/>
    </source>
</evidence>
<dbReference type="AlphaFoldDB" id="A0A0B1SW68"/>
<proteinExistence type="inferred from homology"/>
<feature type="region of interest" description="Disordered" evidence="4">
    <location>
        <begin position="97"/>
        <end position="135"/>
    </location>
</feature>
<dbReference type="GO" id="GO:0032040">
    <property type="term" value="C:small-subunit processome"/>
    <property type="evidence" value="ECO:0007669"/>
    <property type="project" value="TreeGrafter"/>
</dbReference>
<dbReference type="Pfam" id="PF06862">
    <property type="entry name" value="Utp25_C"/>
    <property type="match status" value="1"/>
</dbReference>
<comment type="subcellular location">
    <subcellularLocation>
        <location evidence="1">Nucleus</location>
        <location evidence="1">Nucleolus</location>
    </subcellularLocation>
</comment>
<dbReference type="Proteomes" id="UP000053660">
    <property type="component" value="Unassembled WGS sequence"/>
</dbReference>
<dbReference type="SUPFAM" id="SSF54236">
    <property type="entry name" value="Ubiquitin-like"/>
    <property type="match status" value="1"/>
</dbReference>
<dbReference type="GO" id="GO:0000462">
    <property type="term" value="P:maturation of SSU-rRNA from tricistronic rRNA transcript (SSU-rRNA, 5.8S rRNA, LSU-rRNA)"/>
    <property type="evidence" value="ECO:0007669"/>
    <property type="project" value="TreeGrafter"/>
</dbReference>
<sequence>MVQDLFFEIVREKQHVFCDAKDTAPVLELKRIVEGVLKIPVTDQVLVRLLDDTNTNFQPLDDKKTLAESGFTVNNAKAQTPAMVALMFRGESVPVIDELSTPPPAKKRKLDSPAIEKNGETEPTARSLNGSCDGSEDTFTNRFGFLLTPEQCEQLKKPKSQRPQRNFNLSSLGAVVEYAGVVDEEKSLQSSSWDSDAKSPSDTGWSESLVQNFENEQGDQHQADFLNIITRYMDLYAQPTPKCYSYRTVYLAHALNHVIRTRNLVISNNRKLELASAKGLPPDDLVESSRDQGFVRPTVLILCPFKKDAFDIVHRLERLIFGEEGKGSIWNRDRFNTEFKSEEAPAFKTRMPEEFKELITGNNDDCFRVGIALSKKVLKLYEAFDKSDFILCSPLGLRMILDGEAGKESHLISSIQIAVIDKADIMLQQNWEHLSIIFSHMHSQPSRIDTDISRVRQCYVDGQAKFYCQLLLFSRYRHEFFSALMLEHSLNYRGLVMQNSLCEGTLDKIEIPLCQEFRRFDVADPSEQAVARFNCFKDYCNASLSPGTCIVIPSYFDFVRVRNHFKRMEESFVACHEYAPKTKITRARDLFFHKTKKVLIVTERYYYFNRRPLRDLEPIINDLKGRNASFDPKKDVVYHKCMSEKIEYYDSPPLRGDHRPNWARYGEYLYVPEQRWLHNLEHGSIILLYHPCADRDELEKLRHIVTNCLYRHVITPYKKLKHDRPLALVSWGIMMGMNSVNDTAVVDFIKEHARSAPEDISKNGVYDWYLIRPADIVSDDMDNHLCPGL</sequence>
<dbReference type="Pfam" id="PF11303">
    <property type="entry name" value="DUF3105"/>
    <property type="match status" value="1"/>
</dbReference>
<dbReference type="EMBL" id="KN554577">
    <property type="protein sequence ID" value="KHJ89189.1"/>
    <property type="molecule type" value="Genomic_DNA"/>
</dbReference>
<comment type="similarity">
    <text evidence="2">Belongs to the UTP25 family.</text>
</comment>
<dbReference type="InterPro" id="IPR010678">
    <property type="entry name" value="UTP25"/>
</dbReference>
<feature type="domain" description="UTP25 NTP hydrolase-like" evidence="6">
    <location>
        <begin position="242"/>
        <end position="496"/>
    </location>
</feature>
<keyword evidence="3" id="KW-0539">Nucleus</keyword>
<dbReference type="InterPro" id="IPR053940">
    <property type="entry name" value="UTP25_NTPase-like"/>
</dbReference>
<keyword evidence="8" id="KW-1185">Reference proteome</keyword>
<evidence type="ECO:0000259" key="6">
    <source>
        <dbReference type="Pfam" id="PF22916"/>
    </source>
</evidence>
<name>A0A0B1SW68_OESDE</name>
<accession>A0A0B1SW68</accession>
<evidence type="ECO:0000313" key="7">
    <source>
        <dbReference type="EMBL" id="KHJ89189.1"/>
    </source>
</evidence>
<dbReference type="GO" id="GO:0019843">
    <property type="term" value="F:rRNA binding"/>
    <property type="evidence" value="ECO:0007669"/>
    <property type="project" value="TreeGrafter"/>
</dbReference>
<reference evidence="7 8" key="1">
    <citation type="submission" date="2014-03" db="EMBL/GenBank/DDBJ databases">
        <title>Draft genome of the hookworm Oesophagostomum dentatum.</title>
        <authorList>
            <person name="Mitreva M."/>
        </authorList>
    </citation>
    <scope>NUCLEOTIDE SEQUENCE [LARGE SCALE GENOMIC DNA]</scope>
    <source>
        <strain evidence="7 8">OD-Hann</strain>
    </source>
</reference>
<dbReference type="Gene3D" id="3.10.20.90">
    <property type="entry name" value="Phosphatidylinositol 3-kinase Catalytic Subunit, Chain A, domain 1"/>
    <property type="match status" value="1"/>
</dbReference>
<dbReference type="InterPro" id="IPR021454">
    <property type="entry name" value="DUF3105"/>
</dbReference>
<protein>
    <recommendedName>
        <fullName evidence="9">Digestive organ expansion factor-like protein</fullName>
    </recommendedName>
</protein>